<dbReference type="Gene3D" id="3.10.20.90">
    <property type="entry name" value="Phosphatidylinositol 3-kinase Catalytic Subunit, Chain A, domain 1"/>
    <property type="match status" value="1"/>
</dbReference>
<dbReference type="Pfam" id="PF09379">
    <property type="entry name" value="FERM_N"/>
    <property type="match status" value="1"/>
</dbReference>
<dbReference type="SUPFAM" id="SSF54236">
    <property type="entry name" value="Ubiquitin-like"/>
    <property type="match status" value="1"/>
</dbReference>
<dbReference type="Proteomes" id="UP001108240">
    <property type="component" value="Unplaced"/>
</dbReference>
<reference evidence="2" key="1">
    <citation type="submission" date="2025-08" db="UniProtKB">
        <authorList>
            <consortium name="Ensembl"/>
        </authorList>
    </citation>
    <scope>IDENTIFICATION</scope>
</reference>
<keyword evidence="3" id="KW-1185">Reference proteome</keyword>
<dbReference type="InterPro" id="IPR018979">
    <property type="entry name" value="FERM_N"/>
</dbReference>
<dbReference type="Ensembl" id="ENSCCRT00000179987.1">
    <property type="protein sequence ID" value="ENSCCRP00000100373.1"/>
    <property type="gene ID" value="ENSCCRG00000046118.2"/>
</dbReference>
<accession>A0A9J7X013</accession>
<organism evidence="2 3">
    <name type="scientific">Cyprinus carpio carpio</name>
    <dbReference type="NCBI Taxonomy" id="630221"/>
    <lineage>
        <taxon>Eukaryota</taxon>
        <taxon>Metazoa</taxon>
        <taxon>Chordata</taxon>
        <taxon>Craniata</taxon>
        <taxon>Vertebrata</taxon>
        <taxon>Euteleostomi</taxon>
        <taxon>Actinopterygii</taxon>
        <taxon>Neopterygii</taxon>
        <taxon>Teleostei</taxon>
        <taxon>Ostariophysi</taxon>
        <taxon>Cypriniformes</taxon>
        <taxon>Cyprinidae</taxon>
        <taxon>Cyprininae</taxon>
        <taxon>Cyprinus</taxon>
    </lineage>
</organism>
<protein>
    <submittedName>
        <fullName evidence="2">Protein tyrosine phosphatase non-receptor type 4b</fullName>
    </submittedName>
</protein>
<dbReference type="GeneTree" id="ENSGT00940000157211"/>
<dbReference type="PANTHER" id="PTHR45706:SF7">
    <property type="entry name" value="TYROSINE-PROTEIN PHOSPHATASE NON-RECEPTOR TYPE 4"/>
    <property type="match status" value="1"/>
</dbReference>
<dbReference type="GO" id="GO:0009898">
    <property type="term" value="C:cytoplasmic side of plasma membrane"/>
    <property type="evidence" value="ECO:0007669"/>
    <property type="project" value="TreeGrafter"/>
</dbReference>
<dbReference type="PANTHER" id="PTHR45706">
    <property type="entry name" value="TYROSINE-PROTEIN PHOSPHATASE"/>
    <property type="match status" value="1"/>
</dbReference>
<evidence type="ECO:0000313" key="3">
    <source>
        <dbReference type="Proteomes" id="UP001108240"/>
    </source>
</evidence>
<name>A0A9J7X013_CYPCA</name>
<dbReference type="InterPro" id="IPR029071">
    <property type="entry name" value="Ubiquitin-like_domsf"/>
</dbReference>
<sequence>MTARFRLPAGRSYDVGALEEARERQHAQVVCNVLLLDNTVQPFRANKQDQGRILLDVVYKHLELTERDYFGLQLADDSSDSQVDAHLALSCRRRQQITHKPLFIKAAQHVNLKNVYFLHNSNKKDAKILSHEPCLLFIVSSLAVILVSTHTVSVQTGKIILRSHIEMLISVSAHSKTR</sequence>
<dbReference type="GO" id="GO:0005737">
    <property type="term" value="C:cytoplasm"/>
    <property type="evidence" value="ECO:0007669"/>
    <property type="project" value="TreeGrafter"/>
</dbReference>
<dbReference type="GO" id="GO:0004725">
    <property type="term" value="F:protein tyrosine phosphatase activity"/>
    <property type="evidence" value="ECO:0007669"/>
    <property type="project" value="TreeGrafter"/>
</dbReference>
<proteinExistence type="predicted"/>
<feature type="domain" description="FERM N-terminal" evidence="1">
    <location>
        <begin position="33"/>
        <end position="79"/>
    </location>
</feature>
<dbReference type="AlphaFoldDB" id="A0A9J7X013"/>
<evidence type="ECO:0000259" key="1">
    <source>
        <dbReference type="Pfam" id="PF09379"/>
    </source>
</evidence>
<reference evidence="2" key="2">
    <citation type="submission" date="2025-09" db="UniProtKB">
        <authorList>
            <consortium name="Ensembl"/>
        </authorList>
    </citation>
    <scope>IDENTIFICATION</scope>
</reference>
<evidence type="ECO:0000313" key="2">
    <source>
        <dbReference type="Ensembl" id="ENSCCRP00000100373.1"/>
    </source>
</evidence>